<dbReference type="Proteomes" id="UP000601789">
    <property type="component" value="Unassembled WGS sequence"/>
</dbReference>
<evidence type="ECO:0000313" key="4">
    <source>
        <dbReference type="Proteomes" id="UP000601789"/>
    </source>
</evidence>
<sequence length="595" mass="65250">MRSGSVYIFQIRVPKDLCGHELPLVRVSLGALTARQARIRADIMAAHARLFFEGVRTRKLANGQDEDGASSRSEAYGPGAPQFTGETPLEVLAEARGYLKAMASVISGEAPTSPPHQEAALEGLRGLVGIAREVAKAPAGNPIIMENADLLKARYVAKVQGADRAMATATTTTVGTSGEAPKAAPPAPESRIDALGPAAQPPAPSHSPKAAPRQPVPAFELDRRTVARPASSKPLFSTIAAEYFEARAVKSGEDNPDIKTARYRCDLFVELVGDHPVDTYTSADLQAYVKFLKYWPAKEKDRPRDLSAREIIAMNQDLSRKPLARKSLREGYVGAVKAVIRSRMAVYDYSNPFAGVTISYPDTATPSQAREPLSALQLSKIFAAGVGRGFLDEAMLPLLGHLTGRRLGLLVHLTGADIREKYEGVWVAQTNGIIKVNKTWQRVPIKTQASTTFFVLHDFLREIGFVEWATSQGDGFLFPELMRLADPSKSASSYMARLFKRAGITGKHKEVFHSLRGGYIEMMRDSKVDARDRKLQAGHTLSDEHDLYGFRAISESRAREMAHVRLMERVDYSMFKGLDFDKLASAKRTSGRKKK</sequence>
<organism evidence="3 4">
    <name type="scientific">Aquamicrobium zhengzhouense</name>
    <dbReference type="NCBI Taxonomy" id="2781738"/>
    <lineage>
        <taxon>Bacteria</taxon>
        <taxon>Pseudomonadati</taxon>
        <taxon>Pseudomonadota</taxon>
        <taxon>Alphaproteobacteria</taxon>
        <taxon>Hyphomicrobiales</taxon>
        <taxon>Phyllobacteriaceae</taxon>
        <taxon>Aquamicrobium</taxon>
    </lineage>
</organism>
<keyword evidence="4" id="KW-1185">Reference proteome</keyword>
<proteinExistence type="predicted"/>
<feature type="region of interest" description="Disordered" evidence="2">
    <location>
        <begin position="62"/>
        <end position="85"/>
    </location>
</feature>
<evidence type="ECO:0008006" key="5">
    <source>
        <dbReference type="Google" id="ProtNLM"/>
    </source>
</evidence>
<feature type="region of interest" description="Disordered" evidence="2">
    <location>
        <begin position="170"/>
        <end position="214"/>
    </location>
</feature>
<dbReference type="InterPro" id="IPR013762">
    <property type="entry name" value="Integrase-like_cat_sf"/>
</dbReference>
<gene>
    <name evidence="3" type="ORF">IOD40_05990</name>
</gene>
<dbReference type="EMBL" id="JADGMQ010000003">
    <property type="protein sequence ID" value="MBI1620213.1"/>
    <property type="molecule type" value="Genomic_DNA"/>
</dbReference>
<dbReference type="InterPro" id="IPR011010">
    <property type="entry name" value="DNA_brk_join_enz"/>
</dbReference>
<keyword evidence="1" id="KW-0233">DNA recombination</keyword>
<reference evidence="3 4" key="1">
    <citation type="submission" date="2020-10" db="EMBL/GenBank/DDBJ databases">
        <title>Aquamicrobium zhengzhouensis sp. nov., a exopolysaccharide producing bacterium isolated from farmland soil.</title>
        <authorList>
            <person name="Wang X."/>
        </authorList>
    </citation>
    <scope>NUCLEOTIDE SEQUENCE [LARGE SCALE GENOMIC DNA]</scope>
    <source>
        <strain evidence="4">cd-1</strain>
    </source>
</reference>
<evidence type="ECO:0000256" key="1">
    <source>
        <dbReference type="ARBA" id="ARBA00023172"/>
    </source>
</evidence>
<comment type="caution">
    <text evidence="3">The sequence shown here is derived from an EMBL/GenBank/DDBJ whole genome shotgun (WGS) entry which is preliminary data.</text>
</comment>
<dbReference type="RefSeq" id="WP_198475364.1">
    <property type="nucleotide sequence ID" value="NZ_JADGMQ010000003.1"/>
</dbReference>
<accession>A0ABS0SCR4</accession>
<evidence type="ECO:0000256" key="2">
    <source>
        <dbReference type="SAM" id="MobiDB-lite"/>
    </source>
</evidence>
<protein>
    <recommendedName>
        <fullName evidence="5">Phage integrase family protein</fullName>
    </recommendedName>
</protein>
<evidence type="ECO:0000313" key="3">
    <source>
        <dbReference type="EMBL" id="MBI1620213.1"/>
    </source>
</evidence>
<dbReference type="Gene3D" id="1.10.443.10">
    <property type="entry name" value="Intergrase catalytic core"/>
    <property type="match status" value="1"/>
</dbReference>
<name>A0ABS0SCR4_9HYPH</name>
<dbReference type="SUPFAM" id="SSF56349">
    <property type="entry name" value="DNA breaking-rejoining enzymes"/>
    <property type="match status" value="1"/>
</dbReference>
<feature type="compositionally biased region" description="Low complexity" evidence="2">
    <location>
        <begin position="170"/>
        <end position="182"/>
    </location>
</feature>